<keyword evidence="1 4" id="KW-0032">Aminotransferase</keyword>
<dbReference type="GO" id="GO:0004360">
    <property type="term" value="F:glutamine-fructose-6-phosphate transaminase (isomerizing) activity"/>
    <property type="evidence" value="ECO:0007669"/>
    <property type="project" value="UniProtKB-EC"/>
</dbReference>
<dbReference type="Gene3D" id="3.40.50.10490">
    <property type="entry name" value="Glucose-6-phosphate isomerase like protein, domain 1"/>
    <property type="match status" value="2"/>
</dbReference>
<gene>
    <name evidence="4" type="ORF">H4W29_004619</name>
</gene>
<dbReference type="SUPFAM" id="SSF53697">
    <property type="entry name" value="SIS domain"/>
    <property type="match status" value="1"/>
</dbReference>
<evidence type="ECO:0000313" key="4">
    <source>
        <dbReference type="EMBL" id="MBE1507374.1"/>
    </source>
</evidence>
<dbReference type="EMBL" id="JADBEC010000002">
    <property type="protein sequence ID" value="MBE1507374.1"/>
    <property type="molecule type" value="Genomic_DNA"/>
</dbReference>
<protein>
    <submittedName>
        <fullName evidence="4">Glucosamine--fructose-6-phosphate aminotransferase (Isomerizing)</fullName>
        <ecNumber evidence="4">2.6.1.16</ecNumber>
    </submittedName>
</protein>
<dbReference type="InterPro" id="IPR035466">
    <property type="entry name" value="GlmS/AgaS_SIS"/>
</dbReference>
<comment type="caution">
    <text evidence="4">The sequence shown here is derived from an EMBL/GenBank/DDBJ whole genome shotgun (WGS) entry which is preliminary data.</text>
</comment>
<feature type="domain" description="SIS" evidence="3">
    <location>
        <begin position="177"/>
        <end position="303"/>
    </location>
</feature>
<evidence type="ECO:0000256" key="2">
    <source>
        <dbReference type="ARBA" id="ARBA00022737"/>
    </source>
</evidence>
<dbReference type="CDD" id="cd05009">
    <property type="entry name" value="SIS_GlmS_GlmD_2"/>
    <property type="match status" value="1"/>
</dbReference>
<dbReference type="PANTHER" id="PTHR10937">
    <property type="entry name" value="GLUCOSAMINE--FRUCTOSE-6-PHOSPHATE AMINOTRANSFERASE, ISOMERIZING"/>
    <property type="match status" value="1"/>
</dbReference>
<keyword evidence="2" id="KW-0677">Repeat</keyword>
<proteinExistence type="predicted"/>
<dbReference type="Pfam" id="PF01380">
    <property type="entry name" value="SIS"/>
    <property type="match status" value="2"/>
</dbReference>
<keyword evidence="4" id="KW-0808">Transferase</keyword>
<accession>A0ABR9IVY8</accession>
<dbReference type="CDD" id="cd05008">
    <property type="entry name" value="SIS_GlmS_GlmD_1"/>
    <property type="match status" value="1"/>
</dbReference>
<dbReference type="PROSITE" id="PS51464">
    <property type="entry name" value="SIS"/>
    <property type="match status" value="2"/>
</dbReference>
<dbReference type="RefSeq" id="WP_192731117.1">
    <property type="nucleotide sequence ID" value="NZ_BAAAVL010000012.1"/>
</dbReference>
<sequence>MNTTEKVIFEQFPYWEKAIGSNTASGKADDLLVFVGCGTSFNLALSLAAYANSLRRKAIAVPGAEWLNRPSYFWPEWQKTHVVALSRSGETTETVAAAKASRAAGAFVTAVTVEPESALARNCDQLICSPTHPDEGIVMTVSASLMVLLSLQTIGQTVPASIVASARQLANTLDAALPDIIKDRSHFVFLGGGPLFGIALEGALKLMEMSQLMTQAFHPLEYRHGPISLVDEKTAVIVLYSPDQREAEAKLVGELREKGAVVIGFGGPGDLELTVDVDLSLAGLTVLPALQILGERAAQARHIDTVSPRHLTKVVTLA</sequence>
<evidence type="ECO:0000256" key="1">
    <source>
        <dbReference type="ARBA" id="ARBA00022576"/>
    </source>
</evidence>
<dbReference type="Proteomes" id="UP000620262">
    <property type="component" value="Unassembled WGS sequence"/>
</dbReference>
<name>A0ABR9IVY8_RHIVS</name>
<keyword evidence="5" id="KW-1185">Reference proteome</keyword>
<reference evidence="4 5" key="1">
    <citation type="submission" date="2020-10" db="EMBL/GenBank/DDBJ databases">
        <title>Sequencing the genomes of 1000 actinobacteria strains.</title>
        <authorList>
            <person name="Klenk H.-P."/>
        </authorList>
    </citation>
    <scope>NUCLEOTIDE SEQUENCE [LARGE SCALE GENOMIC DNA]</scope>
    <source>
        <strain evidence="4 5">DSM 7307</strain>
    </source>
</reference>
<evidence type="ECO:0000259" key="3">
    <source>
        <dbReference type="PROSITE" id="PS51464"/>
    </source>
</evidence>
<dbReference type="EC" id="2.6.1.16" evidence="4"/>
<dbReference type="InterPro" id="IPR001347">
    <property type="entry name" value="SIS_dom"/>
</dbReference>
<dbReference type="PANTHER" id="PTHR10937:SF4">
    <property type="entry name" value="GLUCOSAMINE-6-PHOSPHATE DEAMINASE"/>
    <property type="match status" value="1"/>
</dbReference>
<feature type="domain" description="SIS" evidence="3">
    <location>
        <begin position="22"/>
        <end position="161"/>
    </location>
</feature>
<evidence type="ECO:0000313" key="5">
    <source>
        <dbReference type="Proteomes" id="UP000620262"/>
    </source>
</evidence>
<dbReference type="InterPro" id="IPR046348">
    <property type="entry name" value="SIS_dom_sf"/>
</dbReference>
<organism evidence="4 5">
    <name type="scientific">Rhizobium viscosum</name>
    <name type="common">Arthrobacter viscosus</name>
    <dbReference type="NCBI Taxonomy" id="1673"/>
    <lineage>
        <taxon>Bacteria</taxon>
        <taxon>Pseudomonadati</taxon>
        <taxon>Pseudomonadota</taxon>
        <taxon>Alphaproteobacteria</taxon>
        <taxon>Hyphomicrobiales</taxon>
        <taxon>Rhizobiaceae</taxon>
        <taxon>Rhizobium/Agrobacterium group</taxon>
        <taxon>Rhizobium</taxon>
    </lineage>
</organism>
<dbReference type="InterPro" id="IPR035490">
    <property type="entry name" value="GlmS/FrlB_SIS"/>
</dbReference>